<gene>
    <name evidence="7" type="ORF">AC579_2521</name>
</gene>
<dbReference type="PANTHER" id="PTHR43004:SF19">
    <property type="entry name" value="BINDING MONOOXYGENASE, PUTATIVE (JCVI)-RELATED"/>
    <property type="match status" value="1"/>
</dbReference>
<dbReference type="PRINTS" id="PR00420">
    <property type="entry name" value="RNGMNOXGNASE"/>
</dbReference>
<comment type="caution">
    <text evidence="7">The sequence shown here is derived from an EMBL/GenBank/DDBJ whole genome shotgun (WGS) entry which is preliminary data.</text>
</comment>
<keyword evidence="8" id="KW-1185">Reference proteome</keyword>
<keyword evidence="3" id="KW-0274">FAD</keyword>
<dbReference type="InterPro" id="IPR036188">
    <property type="entry name" value="FAD/NAD-bd_sf"/>
</dbReference>
<evidence type="ECO:0000256" key="3">
    <source>
        <dbReference type="ARBA" id="ARBA00022827"/>
    </source>
</evidence>
<dbReference type="SUPFAM" id="SSF103247">
    <property type="entry name" value="TT1751-like"/>
    <property type="match status" value="1"/>
</dbReference>
<name>A0A139I3W2_9PEZI</name>
<dbReference type="AlphaFoldDB" id="A0A139I3W2"/>
<dbReference type="Pfam" id="PF03625">
    <property type="entry name" value="DUF302"/>
    <property type="match status" value="1"/>
</dbReference>
<keyword evidence="4" id="KW-0560">Oxidoreductase</keyword>
<dbReference type="Proteomes" id="UP000073492">
    <property type="component" value="Unassembled WGS sequence"/>
</dbReference>
<evidence type="ECO:0000313" key="8">
    <source>
        <dbReference type="Proteomes" id="UP000073492"/>
    </source>
</evidence>
<feature type="domain" description="FAD-binding" evidence="5">
    <location>
        <begin position="15"/>
        <end position="368"/>
    </location>
</feature>
<dbReference type="SUPFAM" id="SSF51905">
    <property type="entry name" value="FAD/NAD(P)-binding domain"/>
    <property type="match status" value="1"/>
</dbReference>
<dbReference type="EMBL" id="LFZO01000344">
    <property type="protein sequence ID" value="KXT09430.1"/>
    <property type="molecule type" value="Genomic_DNA"/>
</dbReference>
<sequence>MTSNRHPQKPFERLLIVGAGPSGLLLAILLAQHNIPCLVLEAYPYLDTRLRATQYGVPATRIFRRAGLLPDFRKASIPKFPSICWRRVADGEKLIEIDMSVVENEEDRMTVLPLGEIIQIMYRHVEEKYAGLIKVRFNHKVTSTGQNDKQAWVDVDIGNQEAGEDIKQDRITADYIIGCDGAGSAVRRSLYGKDWPGQTFSCRFMVQNVFYEGFKKYGWDAGNYMIDHDHWGLIAKRGYVEGQGDLWRVTYGDPAVGLTDEEYLARRPWHFKAMLPGKPDPEQYRVEQTNIYNIHNRCVDSFKVGRILLAADAAHVCNPMGGYGCMTACLDVGGLADCLIGYFEGQAGEEILETYAKVRRDIFLRYVDARSIENLERVRSGDPWTVKETDKFFGILQDLNAKGKDSLKEFLLKVSSIEYDFTQHYNRFSILNHLDSRESFEDATRQALGPHDFMQFQIFPHGEWMNLFGVGDRRQVVRIVFGNPLIAITMLKHDSTAGLFVPVEALLVEREDRRGTDVVQIKPSTLIAAREDSGEELMKAAEVLDGKLEALWEWVAE</sequence>
<dbReference type="Pfam" id="PF01494">
    <property type="entry name" value="FAD_binding_3"/>
    <property type="match status" value="1"/>
</dbReference>
<keyword evidence="2" id="KW-0285">Flavoprotein</keyword>
<dbReference type="CDD" id="cd14797">
    <property type="entry name" value="DUF302"/>
    <property type="match status" value="1"/>
</dbReference>
<dbReference type="OrthoDB" id="10016252at2759"/>
<evidence type="ECO:0000256" key="4">
    <source>
        <dbReference type="ARBA" id="ARBA00023002"/>
    </source>
</evidence>
<dbReference type="InterPro" id="IPR002938">
    <property type="entry name" value="FAD-bd"/>
</dbReference>
<accession>A0A139I3W2</accession>
<dbReference type="Gene3D" id="3.30.310.70">
    <property type="entry name" value="TT1751-like domain"/>
    <property type="match status" value="1"/>
</dbReference>
<protein>
    <recommendedName>
        <fullName evidence="9">FAD-binding domain-containing protein</fullName>
    </recommendedName>
</protein>
<dbReference type="GO" id="GO:0071949">
    <property type="term" value="F:FAD binding"/>
    <property type="evidence" value="ECO:0007669"/>
    <property type="project" value="InterPro"/>
</dbReference>
<dbReference type="PANTHER" id="PTHR43004">
    <property type="entry name" value="TRK SYSTEM POTASSIUM UPTAKE PROTEIN"/>
    <property type="match status" value="1"/>
</dbReference>
<dbReference type="InterPro" id="IPR050641">
    <property type="entry name" value="RIFMO-like"/>
</dbReference>
<evidence type="ECO:0000313" key="7">
    <source>
        <dbReference type="EMBL" id="KXT09430.1"/>
    </source>
</evidence>
<proteinExistence type="predicted"/>
<evidence type="ECO:0000256" key="1">
    <source>
        <dbReference type="ARBA" id="ARBA00001974"/>
    </source>
</evidence>
<dbReference type="InterPro" id="IPR005180">
    <property type="entry name" value="DUF302"/>
</dbReference>
<dbReference type="Gene3D" id="3.30.9.10">
    <property type="entry name" value="D-Amino Acid Oxidase, subunit A, domain 2"/>
    <property type="match status" value="1"/>
</dbReference>
<evidence type="ECO:0008006" key="9">
    <source>
        <dbReference type="Google" id="ProtNLM"/>
    </source>
</evidence>
<dbReference type="GO" id="GO:0016709">
    <property type="term" value="F:oxidoreductase activity, acting on paired donors, with incorporation or reduction of molecular oxygen, NAD(P)H as one donor, and incorporation of one atom of oxygen"/>
    <property type="evidence" value="ECO:0007669"/>
    <property type="project" value="UniProtKB-ARBA"/>
</dbReference>
<dbReference type="InterPro" id="IPR035923">
    <property type="entry name" value="TT1751-like_sf"/>
</dbReference>
<feature type="domain" description="DUF302" evidence="6">
    <location>
        <begin position="460"/>
        <end position="522"/>
    </location>
</feature>
<evidence type="ECO:0000256" key="2">
    <source>
        <dbReference type="ARBA" id="ARBA00022630"/>
    </source>
</evidence>
<dbReference type="STRING" id="113226.A0A139I3W2"/>
<reference evidence="7 8" key="1">
    <citation type="submission" date="2015-07" db="EMBL/GenBank/DDBJ databases">
        <title>Comparative genomics of the Sigatoka disease complex on banana suggests a link between parallel evolutionary changes in Pseudocercospora fijiensis and Pseudocercospora eumusae and increased virulence on the banana host.</title>
        <authorList>
            <person name="Chang T.-C."/>
            <person name="Salvucci A."/>
            <person name="Crous P.W."/>
            <person name="Stergiopoulos I."/>
        </authorList>
    </citation>
    <scope>NUCLEOTIDE SEQUENCE [LARGE SCALE GENOMIC DNA]</scope>
    <source>
        <strain evidence="7 8">CBS 116634</strain>
    </source>
</reference>
<evidence type="ECO:0000259" key="5">
    <source>
        <dbReference type="Pfam" id="PF01494"/>
    </source>
</evidence>
<comment type="cofactor">
    <cofactor evidence="1">
        <name>FAD</name>
        <dbReference type="ChEBI" id="CHEBI:57692"/>
    </cofactor>
</comment>
<dbReference type="Gene3D" id="3.50.50.60">
    <property type="entry name" value="FAD/NAD(P)-binding domain"/>
    <property type="match status" value="1"/>
</dbReference>
<evidence type="ECO:0000259" key="6">
    <source>
        <dbReference type="Pfam" id="PF03625"/>
    </source>
</evidence>
<organism evidence="7 8">
    <name type="scientific">Pseudocercospora musae</name>
    <dbReference type="NCBI Taxonomy" id="113226"/>
    <lineage>
        <taxon>Eukaryota</taxon>
        <taxon>Fungi</taxon>
        <taxon>Dikarya</taxon>
        <taxon>Ascomycota</taxon>
        <taxon>Pezizomycotina</taxon>
        <taxon>Dothideomycetes</taxon>
        <taxon>Dothideomycetidae</taxon>
        <taxon>Mycosphaerellales</taxon>
        <taxon>Mycosphaerellaceae</taxon>
        <taxon>Pseudocercospora</taxon>
    </lineage>
</organism>